<name>A0A9W7G250_9STRA</name>
<dbReference type="InterPro" id="IPR015797">
    <property type="entry name" value="NUDIX_hydrolase-like_dom_sf"/>
</dbReference>
<gene>
    <name evidence="3" type="ORF">TrCOL_g9902</name>
</gene>
<dbReference type="AlphaFoldDB" id="A0A9W7G250"/>
<reference evidence="4" key="1">
    <citation type="journal article" date="2023" name="Commun. Biol.">
        <title>Genome analysis of Parmales, the sister group of diatoms, reveals the evolutionary specialization of diatoms from phago-mixotrophs to photoautotrophs.</title>
        <authorList>
            <person name="Ban H."/>
            <person name="Sato S."/>
            <person name="Yoshikawa S."/>
            <person name="Yamada K."/>
            <person name="Nakamura Y."/>
            <person name="Ichinomiya M."/>
            <person name="Sato N."/>
            <person name="Blanc-Mathieu R."/>
            <person name="Endo H."/>
            <person name="Kuwata A."/>
            <person name="Ogata H."/>
        </authorList>
    </citation>
    <scope>NUCLEOTIDE SEQUENCE [LARGE SCALE GENOMIC DNA]</scope>
</reference>
<dbReference type="EMBL" id="BRYA01000023">
    <property type="protein sequence ID" value="GMI32828.1"/>
    <property type="molecule type" value="Genomic_DNA"/>
</dbReference>
<dbReference type="Pfam" id="PF00293">
    <property type="entry name" value="NUDIX"/>
    <property type="match status" value="1"/>
</dbReference>
<feature type="domain" description="Nudix hydrolase" evidence="2">
    <location>
        <begin position="2"/>
        <end position="96"/>
    </location>
</feature>
<dbReference type="Gene3D" id="3.90.79.10">
    <property type="entry name" value="Nucleoside Triphosphate Pyrophosphohydrolase"/>
    <property type="match status" value="1"/>
</dbReference>
<evidence type="ECO:0000313" key="4">
    <source>
        <dbReference type="Proteomes" id="UP001165065"/>
    </source>
</evidence>
<evidence type="ECO:0000259" key="2">
    <source>
        <dbReference type="Pfam" id="PF00293"/>
    </source>
</evidence>
<keyword evidence="4" id="KW-1185">Reference proteome</keyword>
<protein>
    <recommendedName>
        <fullName evidence="2">Nudix hydrolase domain-containing protein</fullName>
    </recommendedName>
</protein>
<organism evidence="3 4">
    <name type="scientific">Triparma columacea</name>
    <dbReference type="NCBI Taxonomy" id="722753"/>
    <lineage>
        <taxon>Eukaryota</taxon>
        <taxon>Sar</taxon>
        <taxon>Stramenopiles</taxon>
        <taxon>Ochrophyta</taxon>
        <taxon>Bolidophyceae</taxon>
        <taxon>Parmales</taxon>
        <taxon>Triparmaceae</taxon>
        <taxon>Triparma</taxon>
    </lineage>
</organism>
<evidence type="ECO:0000256" key="1">
    <source>
        <dbReference type="ARBA" id="ARBA00022801"/>
    </source>
</evidence>
<dbReference type="SUPFAM" id="SSF55811">
    <property type="entry name" value="Nudix"/>
    <property type="match status" value="1"/>
</dbReference>
<dbReference type="Proteomes" id="UP001165065">
    <property type="component" value="Unassembled WGS sequence"/>
</dbReference>
<accession>A0A9W7G250</accession>
<dbReference type="PROSITE" id="PS00893">
    <property type="entry name" value="NUDIX_BOX"/>
    <property type="match status" value="1"/>
</dbReference>
<keyword evidence="1" id="KW-0378">Hydrolase</keyword>
<dbReference type="GO" id="GO:0016787">
    <property type="term" value="F:hydrolase activity"/>
    <property type="evidence" value="ECO:0007669"/>
    <property type="project" value="UniProtKB-KW"/>
</dbReference>
<dbReference type="OrthoDB" id="510307at2759"/>
<dbReference type="InterPro" id="IPR000086">
    <property type="entry name" value="NUDIX_hydrolase_dom"/>
</dbReference>
<evidence type="ECO:0000313" key="3">
    <source>
        <dbReference type="EMBL" id="GMI32828.1"/>
    </source>
</evidence>
<sequence>MMVGGVSESGELPRETASRELGEELGLVDEGNLSKRLFQCGVATGYNRCIVSFYAYEFGEGETVKHQEEEICWGGWVDRSIVMKGAKAAEDKEVVEVFNGMLDDVVDRVEWVPDGLVVWEKFQRYEENNRT</sequence>
<comment type="caution">
    <text evidence="3">The sequence shown here is derived from an EMBL/GenBank/DDBJ whole genome shotgun (WGS) entry which is preliminary data.</text>
</comment>
<proteinExistence type="predicted"/>
<dbReference type="InterPro" id="IPR020084">
    <property type="entry name" value="NUDIX_hydrolase_CS"/>
</dbReference>